<dbReference type="PANTHER" id="PTHR43266">
    <property type="entry name" value="MACROLIDE-EFFLUX PROTEIN"/>
    <property type="match status" value="1"/>
</dbReference>
<feature type="transmembrane region" description="Helical" evidence="7">
    <location>
        <begin position="302"/>
        <end position="327"/>
    </location>
</feature>
<proteinExistence type="predicted"/>
<dbReference type="InterPro" id="IPR011701">
    <property type="entry name" value="MFS"/>
</dbReference>
<dbReference type="GO" id="GO:0005886">
    <property type="term" value="C:plasma membrane"/>
    <property type="evidence" value="ECO:0007669"/>
    <property type="project" value="UniProtKB-SubCell"/>
</dbReference>
<feature type="transmembrane region" description="Helical" evidence="7">
    <location>
        <begin position="367"/>
        <end position="393"/>
    </location>
</feature>
<organism evidence="9 10">
    <name type="scientific">Priestia koreensis</name>
    <dbReference type="NCBI Taxonomy" id="284581"/>
    <lineage>
        <taxon>Bacteria</taxon>
        <taxon>Bacillati</taxon>
        <taxon>Bacillota</taxon>
        <taxon>Bacilli</taxon>
        <taxon>Bacillales</taxon>
        <taxon>Bacillaceae</taxon>
        <taxon>Priestia</taxon>
    </lineage>
</organism>
<keyword evidence="2" id="KW-0813">Transport</keyword>
<evidence type="ECO:0000256" key="5">
    <source>
        <dbReference type="ARBA" id="ARBA00022989"/>
    </source>
</evidence>
<protein>
    <submittedName>
        <fullName evidence="9">Permease</fullName>
    </submittedName>
</protein>
<dbReference type="STRING" id="284581.AMD01_21250"/>
<comment type="caution">
    <text evidence="9">The sequence shown here is derived from an EMBL/GenBank/DDBJ whole genome shotgun (WGS) entry which is preliminary data.</text>
</comment>
<feature type="transmembrane region" description="Helical" evidence="7">
    <location>
        <begin position="7"/>
        <end position="27"/>
    </location>
</feature>
<dbReference type="GO" id="GO:0022857">
    <property type="term" value="F:transmembrane transporter activity"/>
    <property type="evidence" value="ECO:0007669"/>
    <property type="project" value="InterPro"/>
</dbReference>
<dbReference type="InterPro" id="IPR022324">
    <property type="entry name" value="Bacilysin_exporter_BacE_put"/>
</dbReference>
<evidence type="ECO:0000256" key="6">
    <source>
        <dbReference type="ARBA" id="ARBA00023136"/>
    </source>
</evidence>
<evidence type="ECO:0000313" key="10">
    <source>
        <dbReference type="Proteomes" id="UP000037558"/>
    </source>
</evidence>
<dbReference type="PANTHER" id="PTHR43266:SF2">
    <property type="entry name" value="MAJOR FACILITATOR SUPERFAMILY (MFS) PROFILE DOMAIN-CONTAINING PROTEIN"/>
    <property type="match status" value="1"/>
</dbReference>
<name>A0A0M0KNJ2_9BACI</name>
<dbReference type="Gene3D" id="1.20.1250.20">
    <property type="entry name" value="MFS general substrate transporter like domains"/>
    <property type="match status" value="1"/>
</dbReference>
<dbReference type="OrthoDB" id="2156306at2"/>
<dbReference type="AlphaFoldDB" id="A0A0M0KNJ2"/>
<evidence type="ECO:0000256" key="7">
    <source>
        <dbReference type="SAM" id="Phobius"/>
    </source>
</evidence>
<feature type="transmembrane region" description="Helical" evidence="7">
    <location>
        <begin position="251"/>
        <end position="271"/>
    </location>
</feature>
<dbReference type="InterPro" id="IPR020846">
    <property type="entry name" value="MFS_dom"/>
</dbReference>
<keyword evidence="10" id="KW-1185">Reference proteome</keyword>
<gene>
    <name evidence="9" type="ORF">AMD01_21250</name>
</gene>
<dbReference type="InterPro" id="IPR036259">
    <property type="entry name" value="MFS_trans_sf"/>
</dbReference>
<keyword evidence="6 7" id="KW-0472">Membrane</keyword>
<dbReference type="EMBL" id="LILC01000035">
    <property type="protein sequence ID" value="KOO40389.1"/>
    <property type="molecule type" value="Genomic_DNA"/>
</dbReference>
<keyword evidence="5 7" id="KW-1133">Transmembrane helix</keyword>
<dbReference type="Pfam" id="PF07690">
    <property type="entry name" value="MFS_1"/>
    <property type="match status" value="1"/>
</dbReference>
<evidence type="ECO:0000259" key="8">
    <source>
        <dbReference type="PROSITE" id="PS50850"/>
    </source>
</evidence>
<dbReference type="PRINTS" id="PR01988">
    <property type="entry name" value="EXPORTERBACE"/>
</dbReference>
<dbReference type="RefSeq" id="WP_053403455.1">
    <property type="nucleotide sequence ID" value="NZ_LILC01000035.1"/>
</dbReference>
<sequence>MKAWRNPFLLLSGIGVSYLGNWIYLIALNLSILKLTGSAAAVAGLYVIRPIAILITNTWSGSVIDRINKRRLMVFIDVVRGVLVAVIPFISSLWVIYVLLLLINMAGAFFGPSASVYITKLIPPENRKRFNSIMSMTSSGAFLLGPAVAGVLIMKVGTDLCIIINAISFLVCAFFIYLLPNVDESSQEARDRITWKMLMSDWRIVRDFSKKAKAFISIYILFQTAMLIGFALDSQEVTFIKQHLQLSDGDYGLITSLTGAGTLLGGFVAIFGAKRISLRFYLGVGMLFTSVGYAAFYASSTFLIATLSFMFLGFFMSFANSGYATFFQNNVPVEIMGRFGSVAEMLQAVIQIGFTLLLGALIEGISLQMVCFLFAGIGVIISIVLLISIFMPAKLSSFQETSRMSNS</sequence>
<dbReference type="SUPFAM" id="SSF103473">
    <property type="entry name" value="MFS general substrate transporter"/>
    <property type="match status" value="1"/>
</dbReference>
<evidence type="ECO:0000256" key="1">
    <source>
        <dbReference type="ARBA" id="ARBA00004651"/>
    </source>
</evidence>
<comment type="subcellular location">
    <subcellularLocation>
        <location evidence="1">Cell membrane</location>
        <topology evidence="1">Multi-pass membrane protein</topology>
    </subcellularLocation>
</comment>
<keyword evidence="4 7" id="KW-0812">Transmembrane</keyword>
<feature type="transmembrane region" description="Helical" evidence="7">
    <location>
        <begin position="339"/>
        <end position="361"/>
    </location>
</feature>
<dbReference type="PATRIC" id="fig|284581.3.peg.1730"/>
<feature type="transmembrane region" description="Helical" evidence="7">
    <location>
        <begin position="39"/>
        <end position="60"/>
    </location>
</feature>
<feature type="transmembrane region" description="Helical" evidence="7">
    <location>
        <begin position="212"/>
        <end position="231"/>
    </location>
</feature>
<dbReference type="PROSITE" id="PS50850">
    <property type="entry name" value="MFS"/>
    <property type="match status" value="1"/>
</dbReference>
<reference evidence="10" key="1">
    <citation type="submission" date="2015-08" db="EMBL/GenBank/DDBJ databases">
        <title>Fjat-14210 dsm16467.</title>
        <authorList>
            <person name="Liu B."/>
            <person name="Wang J."/>
            <person name="Zhu Y."/>
            <person name="Liu G."/>
            <person name="Chen Q."/>
            <person name="Chen Z."/>
            <person name="Lan J."/>
            <person name="Che J."/>
            <person name="Ge C."/>
            <person name="Shi H."/>
            <person name="Pan Z."/>
            <person name="Liu X."/>
        </authorList>
    </citation>
    <scope>NUCLEOTIDE SEQUENCE [LARGE SCALE GENOMIC DNA]</scope>
    <source>
        <strain evidence="10">DSM 16467</strain>
    </source>
</reference>
<keyword evidence="3" id="KW-1003">Cell membrane</keyword>
<feature type="domain" description="Major facilitator superfamily (MFS) profile" evidence="8">
    <location>
        <begin position="1"/>
        <end position="394"/>
    </location>
</feature>
<feature type="transmembrane region" description="Helical" evidence="7">
    <location>
        <begin position="160"/>
        <end position="180"/>
    </location>
</feature>
<feature type="transmembrane region" description="Helical" evidence="7">
    <location>
        <begin position="278"/>
        <end position="296"/>
    </location>
</feature>
<evidence type="ECO:0000313" key="9">
    <source>
        <dbReference type="EMBL" id="KOO40389.1"/>
    </source>
</evidence>
<evidence type="ECO:0000256" key="3">
    <source>
        <dbReference type="ARBA" id="ARBA00022475"/>
    </source>
</evidence>
<dbReference type="CDD" id="cd06173">
    <property type="entry name" value="MFS_MefA_like"/>
    <property type="match status" value="1"/>
</dbReference>
<dbReference type="Proteomes" id="UP000037558">
    <property type="component" value="Unassembled WGS sequence"/>
</dbReference>
<accession>A0A0M0KNJ2</accession>
<evidence type="ECO:0000256" key="4">
    <source>
        <dbReference type="ARBA" id="ARBA00022692"/>
    </source>
</evidence>
<evidence type="ECO:0000256" key="2">
    <source>
        <dbReference type="ARBA" id="ARBA00022448"/>
    </source>
</evidence>